<gene>
    <name evidence="1" type="ORF">EV182_004885</name>
</gene>
<organism evidence="1 2">
    <name type="scientific">Spiromyces aspiralis</name>
    <dbReference type="NCBI Taxonomy" id="68401"/>
    <lineage>
        <taxon>Eukaryota</taxon>
        <taxon>Fungi</taxon>
        <taxon>Fungi incertae sedis</taxon>
        <taxon>Zoopagomycota</taxon>
        <taxon>Kickxellomycotina</taxon>
        <taxon>Kickxellomycetes</taxon>
        <taxon>Kickxellales</taxon>
        <taxon>Kickxellaceae</taxon>
        <taxon>Spiromyces</taxon>
    </lineage>
</organism>
<comment type="caution">
    <text evidence="1">The sequence shown here is derived from an EMBL/GenBank/DDBJ whole genome shotgun (WGS) entry which is preliminary data.</text>
</comment>
<evidence type="ECO:0000313" key="1">
    <source>
        <dbReference type="EMBL" id="KAJ1673617.1"/>
    </source>
</evidence>
<proteinExistence type="predicted"/>
<sequence>MSDVAANLHVKGEEGCWVEIHGTPGLHLDSKTHKAGFIIAIVGPLITLLISVLLIIDHLRFYRSSREQPLIIHIIIFAPIFSILSALAYIFYHQSPYIEAVRDFFEACTIGVLQLLFLRYIDNVGAVLGLNQNHAHADPTSSEAPSAGNTETKPESADSEYAKKEWVEARTVFGG</sequence>
<keyword evidence="2" id="KW-1185">Reference proteome</keyword>
<reference evidence="1" key="1">
    <citation type="submission" date="2022-06" db="EMBL/GenBank/DDBJ databases">
        <title>Phylogenomic reconstructions and comparative analyses of Kickxellomycotina fungi.</title>
        <authorList>
            <person name="Reynolds N.K."/>
            <person name="Stajich J.E."/>
            <person name="Barry K."/>
            <person name="Grigoriev I.V."/>
            <person name="Crous P."/>
            <person name="Smith M.E."/>
        </authorList>
    </citation>
    <scope>NUCLEOTIDE SEQUENCE</scope>
    <source>
        <strain evidence="1">RSA 2271</strain>
    </source>
</reference>
<evidence type="ECO:0000313" key="2">
    <source>
        <dbReference type="Proteomes" id="UP001145114"/>
    </source>
</evidence>
<accession>A0ACC1HED1</accession>
<protein>
    <submittedName>
        <fullName evidence="1">Uncharacterized protein</fullName>
    </submittedName>
</protein>
<dbReference type="EMBL" id="JAMZIH010006747">
    <property type="protein sequence ID" value="KAJ1673617.1"/>
    <property type="molecule type" value="Genomic_DNA"/>
</dbReference>
<name>A0ACC1HED1_9FUNG</name>
<feature type="non-terminal residue" evidence="1">
    <location>
        <position position="175"/>
    </location>
</feature>
<dbReference type="Proteomes" id="UP001145114">
    <property type="component" value="Unassembled WGS sequence"/>
</dbReference>